<organism evidence="2 3">
    <name type="scientific">Desulforapulum autotrophicum (strain ATCC 43914 / DSM 3382 / VKM B-1955 / HRM2)</name>
    <name type="common">Desulfobacterium autotrophicum</name>
    <dbReference type="NCBI Taxonomy" id="177437"/>
    <lineage>
        <taxon>Bacteria</taxon>
        <taxon>Pseudomonadati</taxon>
        <taxon>Thermodesulfobacteriota</taxon>
        <taxon>Desulfobacteria</taxon>
        <taxon>Desulfobacterales</taxon>
        <taxon>Desulfobacteraceae</taxon>
        <taxon>Desulforapulum</taxon>
    </lineage>
</organism>
<reference evidence="2 3" key="1">
    <citation type="journal article" date="2009" name="Environ. Microbiol.">
        <title>Genome sequence of Desulfobacterium autotrophicum HRM2, a marine sulfate reducer oxidizing organic carbon completely to carbon dioxide.</title>
        <authorList>
            <person name="Strittmatter A.W."/>
            <person name="Liesegang H."/>
            <person name="Rabus R."/>
            <person name="Decker I."/>
            <person name="Amann J."/>
            <person name="Andres S."/>
            <person name="Henne A."/>
            <person name="Fricke W.F."/>
            <person name="Martinez-Arias R."/>
            <person name="Bartels D."/>
            <person name="Goesmann A."/>
            <person name="Krause L."/>
            <person name="Puehler A."/>
            <person name="Klenk H.P."/>
            <person name="Richter M."/>
            <person name="Schuler M."/>
            <person name="Gloeckner F.O."/>
            <person name="Meyerdierks A."/>
            <person name="Gottschalk G."/>
            <person name="Amann R."/>
        </authorList>
    </citation>
    <scope>NUCLEOTIDE SEQUENCE [LARGE SCALE GENOMIC DNA]</scope>
    <source>
        <strain evidence="3">ATCC 43914 / DSM 3382 / HRM2</strain>
    </source>
</reference>
<dbReference type="InterPro" id="IPR002109">
    <property type="entry name" value="Glutaredoxin"/>
</dbReference>
<dbReference type="SUPFAM" id="SSF52833">
    <property type="entry name" value="Thioredoxin-like"/>
    <property type="match status" value="1"/>
</dbReference>
<dbReference type="CDD" id="cd02976">
    <property type="entry name" value="NrdH"/>
    <property type="match status" value="1"/>
</dbReference>
<feature type="domain" description="Glutaredoxin" evidence="1">
    <location>
        <begin position="48"/>
        <end position="92"/>
    </location>
</feature>
<evidence type="ECO:0000259" key="1">
    <source>
        <dbReference type="Pfam" id="PF00462"/>
    </source>
</evidence>
<keyword evidence="3" id="KW-1185">Reference proteome</keyword>
<dbReference type="KEGG" id="dat:HRM2_10140"/>
<dbReference type="eggNOG" id="COG0695">
    <property type="taxonomic scope" value="Bacteria"/>
</dbReference>
<gene>
    <name evidence="2" type="ordered locus">HRM2_10140</name>
</gene>
<dbReference type="EMBL" id="CP001087">
    <property type="protein sequence ID" value="ACN14126.1"/>
    <property type="molecule type" value="Genomic_DNA"/>
</dbReference>
<dbReference type="InterPro" id="IPR011767">
    <property type="entry name" value="GLR_AS"/>
</dbReference>
<dbReference type="STRING" id="177437.HRM2_10140"/>
<dbReference type="Proteomes" id="UP000000442">
    <property type="component" value="Chromosome"/>
</dbReference>
<evidence type="ECO:0000313" key="3">
    <source>
        <dbReference type="Proteomes" id="UP000000442"/>
    </source>
</evidence>
<proteinExistence type="predicted"/>
<sequence length="132" mass="15435">MGKGRPMEPDQRIKKELPNGWQNEIKACKGLRLKPYQTIKFKGVPMLKVYAAHWCPHCTKTVDYLKKNNIEFEYIEIEAQPDQTIKKIIEVNGGDDWVIPTLEFNGKWRPGKVYNEFELHFDLKEMGVIGQK</sequence>
<name>C0QL40_DESAH</name>
<dbReference type="InterPro" id="IPR036249">
    <property type="entry name" value="Thioredoxin-like_sf"/>
</dbReference>
<dbReference type="PROSITE" id="PS00195">
    <property type="entry name" value="GLUTAREDOXIN_1"/>
    <property type="match status" value="1"/>
</dbReference>
<dbReference type="AlphaFoldDB" id="C0QL40"/>
<dbReference type="Pfam" id="PF00462">
    <property type="entry name" value="Glutaredoxin"/>
    <property type="match status" value="1"/>
</dbReference>
<dbReference type="Gene3D" id="3.40.30.10">
    <property type="entry name" value="Glutaredoxin"/>
    <property type="match status" value="1"/>
</dbReference>
<dbReference type="HOGENOM" id="CLU_1913640_0_0_7"/>
<accession>C0QL40</accession>
<evidence type="ECO:0000313" key="2">
    <source>
        <dbReference type="EMBL" id="ACN14126.1"/>
    </source>
</evidence>
<protein>
    <submittedName>
        <fullName evidence="2">Glutaredoxin-related protein</fullName>
    </submittedName>
</protein>